<reference evidence="5 6" key="1">
    <citation type="submission" date="2019-09" db="EMBL/GenBank/DDBJ databases">
        <title>Genome sequence of Clostridium sp. EA1.</title>
        <authorList>
            <person name="Poehlein A."/>
            <person name="Bengelsdorf F.R."/>
            <person name="Daniel R."/>
        </authorList>
    </citation>
    <scope>NUCLEOTIDE SEQUENCE [LARGE SCALE GENOMIC DNA]</scope>
    <source>
        <strain evidence="5 6">EA1</strain>
    </source>
</reference>
<dbReference type="GO" id="GO:0055052">
    <property type="term" value="C:ATP-binding cassette (ABC) transporter complex, substrate-binding subunit-containing"/>
    <property type="evidence" value="ECO:0007669"/>
    <property type="project" value="TreeGrafter"/>
</dbReference>
<comment type="similarity">
    <text evidence="1">Belongs to the bacterial solute-binding protein 1 family.</text>
</comment>
<dbReference type="GO" id="GO:0042956">
    <property type="term" value="P:maltodextrin transmembrane transport"/>
    <property type="evidence" value="ECO:0007669"/>
    <property type="project" value="TreeGrafter"/>
</dbReference>
<dbReference type="PANTHER" id="PTHR30061:SF50">
    <property type="entry name" value="MALTOSE_MALTODEXTRIN-BINDING PERIPLASMIC PROTEIN"/>
    <property type="match status" value="1"/>
</dbReference>
<keyword evidence="3 4" id="KW-0732">Signal</keyword>
<evidence type="ECO:0000313" key="6">
    <source>
        <dbReference type="Proteomes" id="UP000469440"/>
    </source>
</evidence>
<feature type="signal peptide" evidence="4">
    <location>
        <begin position="1"/>
        <end position="20"/>
    </location>
</feature>
<organism evidence="5 6">
    <name type="scientific">Caproicibacter fermentans</name>
    <dbReference type="NCBI Taxonomy" id="2576756"/>
    <lineage>
        <taxon>Bacteria</taxon>
        <taxon>Bacillati</taxon>
        <taxon>Bacillota</taxon>
        <taxon>Clostridia</taxon>
        <taxon>Eubacteriales</taxon>
        <taxon>Acutalibacteraceae</taxon>
        <taxon>Caproicibacter</taxon>
    </lineage>
</organism>
<sequence length="430" mass="47028">MKLKKILAFTLCLSVAFPLAACKSNVPVNTANSTVSGNTASESTEALTPEKGAALTFRTSGDDSDLAWGNAVAAKFKEKYGVSVTVQKGTMDNLKKAKLEAVAKTGVDVFMLAHDLSYQAIVQGILLPFDNSIVQGIKNDVSSVALKTVTNDGKVYGVPVSVETSVLFYNKKLVKTPATTFEQIFQEAKTYNDAKQNKFWFLFNADQGASLYPMLSTYGYNLFGTDGTDESKPNFDTPEFLKGLQVVQKFHDLMPMKAIDSNNTDFLNKQFTDGKTGYIMSGPWDVKTYKNANVDFGVIPIPTYDGKQPKVFSYIQNAHVATYTKYPKAAQLFAQFLVSNESAELLYSKAAKITARNDVSNVNGLSTDPISGAILEAFQKSAPMPSVKRISYFWSVIGEIGPEVFDGELAPEDAQKKAVSEWDSFIQIES</sequence>
<dbReference type="RefSeq" id="WP_166525126.1">
    <property type="nucleotide sequence ID" value="NZ_VWXL01000061.1"/>
</dbReference>
<evidence type="ECO:0000313" key="5">
    <source>
        <dbReference type="EMBL" id="MVB11611.1"/>
    </source>
</evidence>
<dbReference type="GO" id="GO:0015768">
    <property type="term" value="P:maltose transport"/>
    <property type="evidence" value="ECO:0007669"/>
    <property type="project" value="TreeGrafter"/>
</dbReference>
<accession>A0A6N8I0F7</accession>
<dbReference type="SUPFAM" id="SSF53850">
    <property type="entry name" value="Periplasmic binding protein-like II"/>
    <property type="match status" value="1"/>
</dbReference>
<evidence type="ECO:0000256" key="4">
    <source>
        <dbReference type="SAM" id="SignalP"/>
    </source>
</evidence>
<dbReference type="Gene3D" id="3.40.190.10">
    <property type="entry name" value="Periplasmic binding protein-like II"/>
    <property type="match status" value="2"/>
</dbReference>
<dbReference type="Pfam" id="PF13416">
    <property type="entry name" value="SBP_bac_8"/>
    <property type="match status" value="1"/>
</dbReference>
<dbReference type="PANTHER" id="PTHR30061">
    <property type="entry name" value="MALTOSE-BINDING PERIPLASMIC PROTEIN"/>
    <property type="match status" value="1"/>
</dbReference>
<dbReference type="CDD" id="cd13586">
    <property type="entry name" value="PBP2_Maltose_binding_like"/>
    <property type="match status" value="1"/>
</dbReference>
<dbReference type="AlphaFoldDB" id="A0A6N8I0F7"/>
<keyword evidence="2" id="KW-0813">Transport</keyword>
<name>A0A6N8I0F7_9FIRM</name>
<evidence type="ECO:0000256" key="3">
    <source>
        <dbReference type="ARBA" id="ARBA00022729"/>
    </source>
</evidence>
<dbReference type="InterPro" id="IPR006059">
    <property type="entry name" value="SBP"/>
</dbReference>
<evidence type="ECO:0000256" key="1">
    <source>
        <dbReference type="ARBA" id="ARBA00008520"/>
    </source>
</evidence>
<evidence type="ECO:0000256" key="2">
    <source>
        <dbReference type="ARBA" id="ARBA00022448"/>
    </source>
</evidence>
<proteinExistence type="inferred from homology"/>
<keyword evidence="6" id="KW-1185">Reference proteome</keyword>
<comment type="caution">
    <text evidence="5">The sequence shown here is derived from an EMBL/GenBank/DDBJ whole genome shotgun (WGS) entry which is preliminary data.</text>
</comment>
<dbReference type="GO" id="GO:1901982">
    <property type="term" value="F:maltose binding"/>
    <property type="evidence" value="ECO:0007669"/>
    <property type="project" value="TreeGrafter"/>
</dbReference>
<dbReference type="EMBL" id="VWXL01000061">
    <property type="protein sequence ID" value="MVB11611.1"/>
    <property type="molecule type" value="Genomic_DNA"/>
</dbReference>
<gene>
    <name evidence="5" type="primary">cycB</name>
    <name evidence="5" type="ORF">CAFE_23320</name>
</gene>
<feature type="chain" id="PRO_5038721767" evidence="4">
    <location>
        <begin position="21"/>
        <end position="430"/>
    </location>
</feature>
<protein>
    <submittedName>
        <fullName evidence="5">Cyclodextrin-binding protein</fullName>
    </submittedName>
</protein>
<dbReference type="Proteomes" id="UP000469440">
    <property type="component" value="Unassembled WGS sequence"/>
</dbReference>